<proteinExistence type="predicted"/>
<feature type="non-terminal residue" evidence="2">
    <location>
        <position position="1"/>
    </location>
</feature>
<feature type="region of interest" description="Disordered" evidence="1">
    <location>
        <begin position="205"/>
        <end position="276"/>
    </location>
</feature>
<dbReference type="Proteomes" id="UP001189429">
    <property type="component" value="Unassembled WGS sequence"/>
</dbReference>
<comment type="caution">
    <text evidence="2">The sequence shown here is derived from an EMBL/GenBank/DDBJ whole genome shotgun (WGS) entry which is preliminary data.</text>
</comment>
<evidence type="ECO:0000256" key="1">
    <source>
        <dbReference type="SAM" id="MobiDB-lite"/>
    </source>
</evidence>
<evidence type="ECO:0000313" key="3">
    <source>
        <dbReference type="Proteomes" id="UP001189429"/>
    </source>
</evidence>
<gene>
    <name evidence="2" type="ORF">PCOR1329_LOCUS45550</name>
</gene>
<accession>A0ABN9U610</accession>
<protein>
    <submittedName>
        <fullName evidence="2">Uncharacterized protein</fullName>
    </submittedName>
</protein>
<keyword evidence="3" id="KW-1185">Reference proteome</keyword>
<dbReference type="EMBL" id="CAUYUJ010015479">
    <property type="protein sequence ID" value="CAK0854440.1"/>
    <property type="molecule type" value="Genomic_DNA"/>
</dbReference>
<organism evidence="2 3">
    <name type="scientific">Prorocentrum cordatum</name>
    <dbReference type="NCBI Taxonomy" id="2364126"/>
    <lineage>
        <taxon>Eukaryota</taxon>
        <taxon>Sar</taxon>
        <taxon>Alveolata</taxon>
        <taxon>Dinophyceae</taxon>
        <taxon>Prorocentrales</taxon>
        <taxon>Prorocentraceae</taxon>
        <taxon>Prorocentrum</taxon>
    </lineage>
</organism>
<sequence>EAVKNLIATAIEEANKPGGKVYQAIVDSFAAGQAGAQAVDASAASASTRAVSQALLPAGEITAAFSKEFDQRADAEYPHSARLRPLTTAQRSAAWRKLVAEAGAATQAADAVAKDPAMARVLASQAAHPQNPELLALKNAAALKYAARLKWKPICLPSFGGGSDRLQRHAVAQAAKKDGPAKAAEQRAELMDLVYFVIKSHKTRTTKASANSPLDTEILAKTSGSTPRWARDSGSGGPSPKTARAVEPGQQPPQTGQPAQASLGGGGSTRTTKKQLVSKLTEELEKLASHASPARIQAWMDEKFKLDDVHRQAMMEVTRVICRNCLPSKKGAVRHSLKECCDASNPCFIPRAKCTKAGRKDRILQWVSDCPH</sequence>
<reference evidence="2" key="1">
    <citation type="submission" date="2023-10" db="EMBL/GenBank/DDBJ databases">
        <authorList>
            <person name="Chen Y."/>
            <person name="Shah S."/>
            <person name="Dougan E. K."/>
            <person name="Thang M."/>
            <person name="Chan C."/>
        </authorList>
    </citation>
    <scope>NUCLEOTIDE SEQUENCE [LARGE SCALE GENOMIC DNA]</scope>
</reference>
<name>A0ABN9U610_9DINO</name>
<feature type="compositionally biased region" description="Low complexity" evidence="1">
    <location>
        <begin position="248"/>
        <end position="261"/>
    </location>
</feature>
<evidence type="ECO:0000313" key="2">
    <source>
        <dbReference type="EMBL" id="CAK0854440.1"/>
    </source>
</evidence>